<dbReference type="InterPro" id="IPR021327">
    <property type="entry name" value="DUF2934"/>
</dbReference>
<accession>A0A512L799</accession>
<name>A0A512L799_9PROT</name>
<reference evidence="2 3" key="1">
    <citation type="submission" date="2019-07" db="EMBL/GenBank/DDBJ databases">
        <title>Whole genome shotgun sequence of Thiobacillus plumbophilus NBRC 107929.</title>
        <authorList>
            <person name="Hosoyama A."/>
            <person name="Uohara A."/>
            <person name="Ohji S."/>
            <person name="Ichikawa N."/>
        </authorList>
    </citation>
    <scope>NUCLEOTIDE SEQUENCE [LARGE SCALE GENOMIC DNA]</scope>
    <source>
        <strain evidence="2 3">NBRC 107929</strain>
    </source>
</reference>
<gene>
    <name evidence="2" type="ORF">TPL01_14650</name>
</gene>
<protein>
    <recommendedName>
        <fullName evidence="4">DUF2934 domain-containing protein</fullName>
    </recommendedName>
</protein>
<evidence type="ECO:0000313" key="2">
    <source>
        <dbReference type="EMBL" id="GEP30327.1"/>
    </source>
</evidence>
<dbReference type="Pfam" id="PF11154">
    <property type="entry name" value="DUF2934"/>
    <property type="match status" value="1"/>
</dbReference>
<comment type="caution">
    <text evidence="2">The sequence shown here is derived from an EMBL/GenBank/DDBJ whole genome shotgun (WGS) entry which is preliminary data.</text>
</comment>
<evidence type="ECO:0000313" key="3">
    <source>
        <dbReference type="Proteomes" id="UP000321337"/>
    </source>
</evidence>
<keyword evidence="3" id="KW-1185">Reference proteome</keyword>
<dbReference type="Proteomes" id="UP000321337">
    <property type="component" value="Unassembled WGS sequence"/>
</dbReference>
<feature type="compositionally biased region" description="Low complexity" evidence="1">
    <location>
        <begin position="9"/>
        <end position="19"/>
    </location>
</feature>
<sequence>MAESKAKSKASGKPVSAVAETKPKAKTAQPAAGKAAAQSAVAAKPKVAKPKVAAPGANEPAAKRSVKLSNPAVSAEQRYRMIAEAAYYIAERRNFAPGDAAADWAQAEVQIVALLNKK</sequence>
<evidence type="ECO:0008006" key="4">
    <source>
        <dbReference type="Google" id="ProtNLM"/>
    </source>
</evidence>
<dbReference type="EMBL" id="BKAD01000013">
    <property type="protein sequence ID" value="GEP30327.1"/>
    <property type="molecule type" value="Genomic_DNA"/>
</dbReference>
<dbReference type="OrthoDB" id="8566543at2"/>
<feature type="region of interest" description="Disordered" evidence="1">
    <location>
        <begin position="1"/>
        <end position="70"/>
    </location>
</feature>
<organism evidence="2 3">
    <name type="scientific">Sulfuriferula plumbiphila</name>
    <dbReference type="NCBI Taxonomy" id="171865"/>
    <lineage>
        <taxon>Bacteria</taxon>
        <taxon>Pseudomonadati</taxon>
        <taxon>Pseudomonadota</taxon>
        <taxon>Betaproteobacteria</taxon>
        <taxon>Nitrosomonadales</taxon>
        <taxon>Sulfuricellaceae</taxon>
        <taxon>Sulfuriferula</taxon>
    </lineage>
</organism>
<dbReference type="RefSeq" id="WP_147072288.1">
    <property type="nucleotide sequence ID" value="NZ_AP021884.1"/>
</dbReference>
<dbReference type="AlphaFoldDB" id="A0A512L799"/>
<evidence type="ECO:0000256" key="1">
    <source>
        <dbReference type="SAM" id="MobiDB-lite"/>
    </source>
</evidence>
<proteinExistence type="predicted"/>
<feature type="compositionally biased region" description="Low complexity" evidence="1">
    <location>
        <begin position="26"/>
        <end position="57"/>
    </location>
</feature>